<feature type="signal peptide" evidence="1">
    <location>
        <begin position="1"/>
        <end position="21"/>
    </location>
</feature>
<evidence type="ECO:0000256" key="1">
    <source>
        <dbReference type="SAM" id="SignalP"/>
    </source>
</evidence>
<evidence type="ECO:0008006" key="3">
    <source>
        <dbReference type="Google" id="ProtNLM"/>
    </source>
</evidence>
<organism evidence="2">
    <name type="scientific">Neobodo designis</name>
    <name type="common">Flagellated protozoan</name>
    <name type="synonym">Bodo designis</name>
    <dbReference type="NCBI Taxonomy" id="312471"/>
    <lineage>
        <taxon>Eukaryota</taxon>
        <taxon>Discoba</taxon>
        <taxon>Euglenozoa</taxon>
        <taxon>Kinetoplastea</taxon>
        <taxon>Metakinetoplastina</taxon>
        <taxon>Neobodonida</taxon>
        <taxon>Neobodo</taxon>
    </lineage>
</organism>
<gene>
    <name evidence="2" type="ORF">NDES1114_LOCUS14574</name>
</gene>
<keyword evidence="1" id="KW-0732">Signal</keyword>
<accession>A0A7S1LX04</accession>
<evidence type="ECO:0000313" key="2">
    <source>
        <dbReference type="EMBL" id="CAD9115722.1"/>
    </source>
</evidence>
<sequence length="164" mass="17550">MVRPAIARSVIAAVALALVHAAASSSDVDAGCGGVKTPMGDAERRLIDAYDEAQTTLLAELRRVPECRPPHLNELNTCQVAHLRIPDLEWSCLAPGLRPVMKKLLGSDNFQVNARGDYVAAAPSEEGDETFVIGAFCDGALLCKFSVGSRYSRKLVAPQQQECA</sequence>
<name>A0A7S1LX04_NEODS</name>
<protein>
    <recommendedName>
        <fullName evidence="3">Leishmanolysin-like peptidase</fullName>
    </recommendedName>
</protein>
<dbReference type="AlphaFoldDB" id="A0A7S1LX04"/>
<reference evidence="2" key="1">
    <citation type="submission" date="2021-01" db="EMBL/GenBank/DDBJ databases">
        <authorList>
            <person name="Corre E."/>
            <person name="Pelletier E."/>
            <person name="Niang G."/>
            <person name="Scheremetjew M."/>
            <person name="Finn R."/>
            <person name="Kale V."/>
            <person name="Holt S."/>
            <person name="Cochrane G."/>
            <person name="Meng A."/>
            <person name="Brown T."/>
            <person name="Cohen L."/>
        </authorList>
    </citation>
    <scope>NUCLEOTIDE SEQUENCE</scope>
    <source>
        <strain evidence="2">CCAP 1951/1</strain>
    </source>
</reference>
<dbReference type="EMBL" id="HBGF01022083">
    <property type="protein sequence ID" value="CAD9115722.1"/>
    <property type="molecule type" value="Transcribed_RNA"/>
</dbReference>
<proteinExistence type="predicted"/>
<feature type="chain" id="PRO_5031237757" description="Leishmanolysin-like peptidase" evidence="1">
    <location>
        <begin position="22"/>
        <end position="164"/>
    </location>
</feature>